<dbReference type="Pfam" id="PF21666">
    <property type="entry name" value="DUF4246_N"/>
    <property type="match status" value="1"/>
</dbReference>
<evidence type="ECO:0000259" key="1">
    <source>
        <dbReference type="Pfam" id="PF14033"/>
    </source>
</evidence>
<accession>A0A0L0P4Z6</accession>
<dbReference type="VEuPathDB" id="FungiDB:QG37_01518"/>
<dbReference type="AlphaFoldDB" id="A0A0L0P4Z6"/>
<feature type="domain" description="DUF4246" evidence="2">
    <location>
        <begin position="3"/>
        <end position="59"/>
    </location>
</feature>
<dbReference type="InterPro" id="IPR025340">
    <property type="entry name" value="DUF4246"/>
</dbReference>
<dbReference type="VEuPathDB" id="FungiDB:CJJ09_002646"/>
<evidence type="ECO:0000313" key="3">
    <source>
        <dbReference type="EMBL" id="KNE01442.1"/>
    </source>
</evidence>
<dbReference type="Pfam" id="PF14033">
    <property type="entry name" value="DUF4246"/>
    <property type="match status" value="1"/>
</dbReference>
<dbReference type="VEuPathDB" id="FungiDB:CJI96_0003413"/>
<dbReference type="VEuPathDB" id="FungiDB:CJI97_000686"/>
<evidence type="ECO:0000313" key="4">
    <source>
        <dbReference type="Proteomes" id="UP000037122"/>
    </source>
</evidence>
<dbReference type="EMBL" id="LGST01000011">
    <property type="protein sequence ID" value="KNE01442.1"/>
    <property type="molecule type" value="Genomic_DNA"/>
</dbReference>
<dbReference type="VEuPathDB" id="FungiDB:CJJ07_004299"/>
<dbReference type="PANTHER" id="PTHR33119:SF1">
    <property type="entry name" value="FE2OG DIOXYGENASE DOMAIN-CONTAINING PROTEIN"/>
    <property type="match status" value="1"/>
</dbReference>
<comment type="caution">
    <text evidence="3">The sequence shown here is derived from an EMBL/GenBank/DDBJ whole genome shotgun (WGS) entry which is preliminary data.</text>
</comment>
<feature type="domain" description="DUF4246" evidence="1">
    <location>
        <begin position="72"/>
        <end position="474"/>
    </location>
</feature>
<gene>
    <name evidence="3" type="ORF">QG37_01518</name>
</gene>
<dbReference type="Proteomes" id="UP000037122">
    <property type="component" value="Unassembled WGS sequence"/>
</dbReference>
<reference evidence="4" key="1">
    <citation type="journal article" date="2015" name="BMC Genomics">
        <title>Draft genome of a commonly misdiagnosed multidrug resistant pathogen Candida auris.</title>
        <authorList>
            <person name="Chatterjee S."/>
            <person name="Alampalli S.V."/>
            <person name="Nageshan R.K."/>
            <person name="Chettiar S.T."/>
            <person name="Joshi S."/>
            <person name="Tatu U.S."/>
        </authorList>
    </citation>
    <scope>NUCLEOTIDE SEQUENCE [LARGE SCALE GENOMIC DNA]</scope>
    <source>
        <strain evidence="4">6684</strain>
    </source>
</reference>
<proteinExistence type="predicted"/>
<protein>
    <submittedName>
        <fullName evidence="3">Uncharacterized protein</fullName>
    </submittedName>
</protein>
<evidence type="ECO:0000259" key="2">
    <source>
        <dbReference type="Pfam" id="PF21666"/>
    </source>
</evidence>
<organism evidence="3 4">
    <name type="scientific">Candidozyma auris</name>
    <name type="common">Yeast</name>
    <name type="synonym">Candida auris</name>
    <dbReference type="NCBI Taxonomy" id="498019"/>
    <lineage>
        <taxon>Eukaryota</taxon>
        <taxon>Fungi</taxon>
        <taxon>Dikarya</taxon>
        <taxon>Ascomycota</taxon>
        <taxon>Saccharomycotina</taxon>
        <taxon>Pichiomycetes</taxon>
        <taxon>Metschnikowiaceae</taxon>
        <taxon>Candidozyma</taxon>
    </lineage>
</organism>
<dbReference type="InterPro" id="IPR049207">
    <property type="entry name" value="DUF4246_N"/>
</dbReference>
<name>A0A0L0P4Z6_CANAR</name>
<dbReference type="PANTHER" id="PTHR33119">
    <property type="entry name" value="IFI3P"/>
    <property type="match status" value="1"/>
</dbReference>
<dbReference type="VEuPathDB" id="FungiDB:B9J08_000685"/>
<dbReference type="InterPro" id="IPR049192">
    <property type="entry name" value="DUF4246_C"/>
</dbReference>
<sequence>MSSSSPFRHPWWAAFGLYVNTARYRDEWLIVGLSNTIRQKPDWEKKYKDQEIVKKWEAEFLAQRPETKYPKEVFEYVIRELKWYDELQSLPEIAAGKFKIAADDKILYSDGAIADNIVKSFSKDAASFESAITKKDYHPGSDDLVVDLLHPSLFHLVYGRTKVISGDKLVAAEFNEEIKTVKKGVAEYGVSKRFQWLPALMKLDSETKHFGFVSYINNLHPIKNSSLYQSIADIFNQVIPGLNLCLSRFQSEEYVKIPIQDYYGEGYAEYSKTCYELIDRKATDEEWEEWEKGKRQFYREVIPKYEKDPETKHIDLRGFENLKVIVKMANIELTPEKPEYKGGSWHVEGTINEDIVATVIYYYDMDNVKDSKLSFKYAFDDPDYEQGDEFYCKDRFGIEDGDPMTRYIGSVEAKKGRVVIFPNSFQHHVDAFKLEDPSKPGFRKILCFFLVDPYNSLVKATDVVPPQNETWVNDKELMKKFFPQVNAKDLATMTEQEAKEFRLQLMEERSAMVNEEDDFDNAYSRTFSLCEH</sequence>